<evidence type="ECO:0000313" key="14">
    <source>
        <dbReference type="Proteomes" id="UP001276659"/>
    </source>
</evidence>
<evidence type="ECO:0000256" key="11">
    <source>
        <dbReference type="ARBA" id="ARBA00048679"/>
    </source>
</evidence>
<evidence type="ECO:0000256" key="2">
    <source>
        <dbReference type="ARBA" id="ARBA00012513"/>
    </source>
</evidence>
<dbReference type="PANTHER" id="PTHR24348">
    <property type="entry name" value="SERINE/THREONINE-PROTEIN KINASE UNC-51-RELATED"/>
    <property type="match status" value="1"/>
</dbReference>
<dbReference type="GO" id="GO:0005524">
    <property type="term" value="F:ATP binding"/>
    <property type="evidence" value="ECO:0007669"/>
    <property type="project" value="UniProtKB-KW"/>
</dbReference>
<evidence type="ECO:0000256" key="10">
    <source>
        <dbReference type="ARBA" id="ARBA00047899"/>
    </source>
</evidence>
<dbReference type="PROSITE" id="PS00108">
    <property type="entry name" value="PROTEIN_KINASE_ST"/>
    <property type="match status" value="1"/>
</dbReference>
<dbReference type="Gene3D" id="1.10.510.10">
    <property type="entry name" value="Transferase(Phosphotransferase) domain 1"/>
    <property type="match status" value="1"/>
</dbReference>
<keyword evidence="4" id="KW-0808">Transferase</keyword>
<dbReference type="InterPro" id="IPR045269">
    <property type="entry name" value="Atg1-like"/>
</dbReference>
<evidence type="ECO:0000256" key="1">
    <source>
        <dbReference type="ARBA" id="ARBA00004623"/>
    </source>
</evidence>
<comment type="caution">
    <text evidence="13">The sequence shown here is derived from an EMBL/GenBank/DDBJ whole genome shotgun (WGS) entry which is preliminary data.</text>
</comment>
<dbReference type="GO" id="GO:0034045">
    <property type="term" value="C:phagophore assembly site membrane"/>
    <property type="evidence" value="ECO:0007669"/>
    <property type="project" value="UniProtKB-SubCell"/>
</dbReference>
<dbReference type="GO" id="GO:0005829">
    <property type="term" value="C:cytosol"/>
    <property type="evidence" value="ECO:0007669"/>
    <property type="project" value="TreeGrafter"/>
</dbReference>
<dbReference type="GO" id="GO:0000045">
    <property type="term" value="P:autophagosome assembly"/>
    <property type="evidence" value="ECO:0007669"/>
    <property type="project" value="TreeGrafter"/>
</dbReference>
<dbReference type="EMBL" id="JASNWA010000009">
    <property type="protein sequence ID" value="KAK3169499.1"/>
    <property type="molecule type" value="Genomic_DNA"/>
</dbReference>
<dbReference type="Pfam" id="PF00069">
    <property type="entry name" value="Pkinase"/>
    <property type="match status" value="1"/>
</dbReference>
<dbReference type="PROSITE" id="PS50011">
    <property type="entry name" value="PROTEIN_KINASE_DOM"/>
    <property type="match status" value="1"/>
</dbReference>
<dbReference type="Proteomes" id="UP001276659">
    <property type="component" value="Unassembled WGS sequence"/>
</dbReference>
<sequence length="340" mass="39062">MKKRVLDSVQDAELQTRFHPESTVHIYTETGPTVRERAILREEHWKRQKFIGGGSFGNVWLERCVQGRREVGLRAVKEVIKSPHDSKQIDYNRELEAISKFSHRNYERCFVKSFGWFENENAIFIAMEYFEHGDLQHYLHSAPPLPESDAQQITFQVLEGLHFMHENDYSHRDLKPGNILVRSKSPDLWWVKLSDFGISKRAADNLAASSTLKGTLRYMAPELLGFVEPGEESDSHNAQAADLWALGEISFQMLTKEPTFKYINLLSTYIRSPDSFPSAALRGYNVSEVAIDFIKSLMQPKPEDRQTTSKALLQAWMLPYNSHTTETSVSTEYVWPTSGK</sequence>
<keyword evidence="3" id="KW-0723">Serine/threonine-protein kinase</keyword>
<evidence type="ECO:0000256" key="3">
    <source>
        <dbReference type="ARBA" id="ARBA00022527"/>
    </source>
</evidence>
<evidence type="ECO:0000256" key="8">
    <source>
        <dbReference type="ARBA" id="ARBA00023006"/>
    </source>
</evidence>
<comment type="catalytic activity">
    <reaction evidence="10">
        <text>L-threonyl-[protein] + ATP = O-phospho-L-threonyl-[protein] + ADP + H(+)</text>
        <dbReference type="Rhea" id="RHEA:46608"/>
        <dbReference type="Rhea" id="RHEA-COMP:11060"/>
        <dbReference type="Rhea" id="RHEA-COMP:11605"/>
        <dbReference type="ChEBI" id="CHEBI:15378"/>
        <dbReference type="ChEBI" id="CHEBI:30013"/>
        <dbReference type="ChEBI" id="CHEBI:30616"/>
        <dbReference type="ChEBI" id="CHEBI:61977"/>
        <dbReference type="ChEBI" id="CHEBI:456216"/>
        <dbReference type="EC" id="2.7.11.1"/>
    </reaction>
</comment>
<accession>A0AAD9Z0J7</accession>
<keyword evidence="7" id="KW-0067">ATP-binding</keyword>
<dbReference type="AlphaFoldDB" id="A0AAD9Z0J7"/>
<feature type="domain" description="Protein kinase" evidence="12">
    <location>
        <begin position="45"/>
        <end position="317"/>
    </location>
</feature>
<evidence type="ECO:0000313" key="13">
    <source>
        <dbReference type="EMBL" id="KAK3169499.1"/>
    </source>
</evidence>
<gene>
    <name evidence="13" type="ORF">OEA41_008882</name>
</gene>
<dbReference type="EC" id="2.7.11.1" evidence="2"/>
<dbReference type="PANTHER" id="PTHR24348:SF22">
    <property type="entry name" value="NON-SPECIFIC SERINE_THREONINE PROTEIN KINASE"/>
    <property type="match status" value="1"/>
</dbReference>
<keyword evidence="5" id="KW-0547">Nucleotide-binding</keyword>
<organism evidence="13 14">
    <name type="scientific">Lepraria neglecta</name>
    <dbReference type="NCBI Taxonomy" id="209136"/>
    <lineage>
        <taxon>Eukaryota</taxon>
        <taxon>Fungi</taxon>
        <taxon>Dikarya</taxon>
        <taxon>Ascomycota</taxon>
        <taxon>Pezizomycotina</taxon>
        <taxon>Lecanoromycetes</taxon>
        <taxon>OSLEUM clade</taxon>
        <taxon>Lecanoromycetidae</taxon>
        <taxon>Lecanorales</taxon>
        <taxon>Lecanorineae</taxon>
        <taxon>Stereocaulaceae</taxon>
        <taxon>Lepraria</taxon>
    </lineage>
</organism>
<evidence type="ECO:0000256" key="4">
    <source>
        <dbReference type="ARBA" id="ARBA00022679"/>
    </source>
</evidence>
<dbReference type="SUPFAM" id="SSF56112">
    <property type="entry name" value="Protein kinase-like (PK-like)"/>
    <property type="match status" value="1"/>
</dbReference>
<keyword evidence="6" id="KW-0418">Kinase</keyword>
<dbReference type="SMART" id="SM00220">
    <property type="entry name" value="S_TKc"/>
    <property type="match status" value="1"/>
</dbReference>
<protein>
    <recommendedName>
        <fullName evidence="2">non-specific serine/threonine protein kinase</fullName>
        <ecNumber evidence="2">2.7.11.1</ecNumber>
    </recommendedName>
    <alternativeName>
        <fullName evidence="9">Autophagy-related protein 1</fullName>
    </alternativeName>
</protein>
<name>A0AAD9Z0J7_9LECA</name>
<reference evidence="13" key="1">
    <citation type="submission" date="2022-11" db="EMBL/GenBank/DDBJ databases">
        <title>Chromosomal genome sequence assembly and mating type (MAT) locus characterization of the leprose asexual lichenized fungus Lepraria neglecta (Nyl.) Erichsen.</title>
        <authorList>
            <person name="Allen J.L."/>
            <person name="Pfeffer B."/>
        </authorList>
    </citation>
    <scope>NUCLEOTIDE SEQUENCE</scope>
    <source>
        <strain evidence="13">Allen 5258</strain>
    </source>
</reference>
<evidence type="ECO:0000256" key="7">
    <source>
        <dbReference type="ARBA" id="ARBA00022840"/>
    </source>
</evidence>
<dbReference type="InterPro" id="IPR011009">
    <property type="entry name" value="Kinase-like_dom_sf"/>
</dbReference>
<evidence type="ECO:0000256" key="5">
    <source>
        <dbReference type="ARBA" id="ARBA00022741"/>
    </source>
</evidence>
<dbReference type="GO" id="GO:0005776">
    <property type="term" value="C:autophagosome"/>
    <property type="evidence" value="ECO:0007669"/>
    <property type="project" value="TreeGrafter"/>
</dbReference>
<dbReference type="CDD" id="cd14014">
    <property type="entry name" value="STKc_PknB_like"/>
    <property type="match status" value="1"/>
</dbReference>
<keyword evidence="14" id="KW-1185">Reference proteome</keyword>
<comment type="subcellular location">
    <subcellularLocation>
        <location evidence="1">Preautophagosomal structure membrane</location>
        <topology evidence="1">Peripheral membrane protein</topology>
    </subcellularLocation>
</comment>
<evidence type="ECO:0000256" key="6">
    <source>
        <dbReference type="ARBA" id="ARBA00022777"/>
    </source>
</evidence>
<dbReference type="GO" id="GO:0004674">
    <property type="term" value="F:protein serine/threonine kinase activity"/>
    <property type="evidence" value="ECO:0007669"/>
    <property type="project" value="UniProtKB-KW"/>
</dbReference>
<comment type="catalytic activity">
    <reaction evidence="11">
        <text>L-seryl-[protein] + ATP = O-phospho-L-seryl-[protein] + ADP + H(+)</text>
        <dbReference type="Rhea" id="RHEA:17989"/>
        <dbReference type="Rhea" id="RHEA-COMP:9863"/>
        <dbReference type="Rhea" id="RHEA-COMP:11604"/>
        <dbReference type="ChEBI" id="CHEBI:15378"/>
        <dbReference type="ChEBI" id="CHEBI:29999"/>
        <dbReference type="ChEBI" id="CHEBI:30616"/>
        <dbReference type="ChEBI" id="CHEBI:83421"/>
        <dbReference type="ChEBI" id="CHEBI:456216"/>
        <dbReference type="EC" id="2.7.11.1"/>
    </reaction>
</comment>
<evidence type="ECO:0000256" key="9">
    <source>
        <dbReference type="ARBA" id="ARBA00030237"/>
    </source>
</evidence>
<keyword evidence="8" id="KW-0072">Autophagy</keyword>
<evidence type="ECO:0000259" key="12">
    <source>
        <dbReference type="PROSITE" id="PS50011"/>
    </source>
</evidence>
<dbReference type="InterPro" id="IPR008271">
    <property type="entry name" value="Ser/Thr_kinase_AS"/>
</dbReference>
<dbReference type="GO" id="GO:0010506">
    <property type="term" value="P:regulation of autophagy"/>
    <property type="evidence" value="ECO:0007669"/>
    <property type="project" value="InterPro"/>
</dbReference>
<proteinExistence type="predicted"/>
<dbReference type="InterPro" id="IPR000719">
    <property type="entry name" value="Prot_kinase_dom"/>
</dbReference>